<accession>A0A9E8GAU8</accession>
<evidence type="ECO:0000259" key="2">
    <source>
        <dbReference type="Pfam" id="PF02037"/>
    </source>
</evidence>
<feature type="domain" description="SAP" evidence="2">
    <location>
        <begin position="213"/>
        <end position="243"/>
    </location>
</feature>
<dbReference type="Pfam" id="PF02037">
    <property type="entry name" value="SAP"/>
    <property type="match status" value="1"/>
</dbReference>
<dbReference type="InterPro" id="IPR036361">
    <property type="entry name" value="SAP_dom_sf"/>
</dbReference>
<name>A0A9E8GAU8_9VIRU</name>
<sequence>MNIYELINNEKNLENINKKNNNNLSNDDICLISNKPLIDNYIVLDCQHKFNYEDLYNEYKYQKNNKNYYDTSRPLPHQIKCPYCRSFTDKVLPYFKALLPNHCCQINLNKNFEAIKLYECTYIYKNSTENCKMNCCNTEFGKLCNKHYTLKKNANNRKLLKEKNKQNNYSKNNSNVNNSNKNNTDLNNFDHLIPEYDVDSIIYLHYKLHTNQFNRLTIPQLKLLLKINNCKVSGNKTQLVERVILKKNECVEKNIIWNNTIYKAIEE</sequence>
<protein>
    <recommendedName>
        <fullName evidence="2">SAP domain-containing protein</fullName>
    </recommendedName>
</protein>
<evidence type="ECO:0000313" key="3">
    <source>
        <dbReference type="EMBL" id="UZT28964.1"/>
    </source>
</evidence>
<evidence type="ECO:0000256" key="1">
    <source>
        <dbReference type="SAM" id="MobiDB-lite"/>
    </source>
</evidence>
<evidence type="ECO:0000313" key="4">
    <source>
        <dbReference type="EMBL" id="UZT29108.1"/>
    </source>
</evidence>
<dbReference type="SUPFAM" id="SSF68906">
    <property type="entry name" value="SAP domain"/>
    <property type="match status" value="1"/>
</dbReference>
<dbReference type="Gene3D" id="1.10.720.30">
    <property type="entry name" value="SAP domain"/>
    <property type="match status" value="1"/>
</dbReference>
<dbReference type="EMBL" id="OP765507">
    <property type="protein sequence ID" value="UZT28964.1"/>
    <property type="molecule type" value="Genomic_DNA"/>
</dbReference>
<organism evidence="4">
    <name type="scientific">Nucleocytoviricota sp</name>
    <dbReference type="NCBI Taxonomy" id="2809609"/>
    <lineage>
        <taxon>Viruses</taxon>
        <taxon>Varidnaviria</taxon>
        <taxon>Bamfordvirae</taxon>
        <taxon>Nucleocytoviricota</taxon>
    </lineage>
</organism>
<dbReference type="InterPro" id="IPR003034">
    <property type="entry name" value="SAP_dom"/>
</dbReference>
<feature type="compositionally biased region" description="Low complexity" evidence="1">
    <location>
        <begin position="166"/>
        <end position="183"/>
    </location>
</feature>
<feature type="region of interest" description="Disordered" evidence="1">
    <location>
        <begin position="164"/>
        <end position="183"/>
    </location>
</feature>
<dbReference type="EMBL" id="OP765584">
    <property type="protein sequence ID" value="UZT29108.1"/>
    <property type="molecule type" value="Genomic_DNA"/>
</dbReference>
<proteinExistence type="predicted"/>
<reference evidence="4" key="1">
    <citation type="submission" date="2022-11" db="EMBL/GenBank/DDBJ databases">
        <title>Genomics discovery of giant fungal viruses from subsurface oceanic crustal fluids.</title>
        <authorList>
            <person name="Bhattacharjee A.S."/>
            <person name="Schulz F."/>
            <person name="Woyke T."/>
            <person name="Orcutt B.N."/>
            <person name="Matinez Martinez J."/>
        </authorList>
    </citation>
    <scope>NUCLEOTIDE SEQUENCE</scope>
    <source>
        <strain evidence="3">VSAG1.JdFR</strain>
        <strain evidence="4">VSAG8.JdFR</strain>
    </source>
</reference>